<reference evidence="1" key="1">
    <citation type="journal article" date="2015" name="Nature">
        <title>Complex archaea that bridge the gap between prokaryotes and eukaryotes.</title>
        <authorList>
            <person name="Spang A."/>
            <person name="Saw J.H."/>
            <person name="Jorgensen S.L."/>
            <person name="Zaremba-Niedzwiedzka K."/>
            <person name="Martijn J."/>
            <person name="Lind A.E."/>
            <person name="van Eijk R."/>
            <person name="Schleper C."/>
            <person name="Guy L."/>
            <person name="Ettema T.J."/>
        </authorList>
    </citation>
    <scope>NUCLEOTIDE SEQUENCE</scope>
</reference>
<sequence>MNDLVESHAHWRGMKIKYMSWDSEGEQYSTDIKYESVLSIKAYSEPGAMAPTIWFEITNSSISDGSISYIRVNGIYVHDVAFVEDRE</sequence>
<name>A0A0F8ZWE6_9ZZZZ</name>
<comment type="caution">
    <text evidence="1">The sequence shown here is derived from an EMBL/GenBank/DDBJ whole genome shotgun (WGS) entry which is preliminary data.</text>
</comment>
<organism evidence="1">
    <name type="scientific">marine sediment metagenome</name>
    <dbReference type="NCBI Taxonomy" id="412755"/>
    <lineage>
        <taxon>unclassified sequences</taxon>
        <taxon>metagenomes</taxon>
        <taxon>ecological metagenomes</taxon>
    </lineage>
</organism>
<dbReference type="AlphaFoldDB" id="A0A0F8ZWE6"/>
<gene>
    <name evidence="1" type="ORF">LCGC14_2920830</name>
</gene>
<proteinExistence type="predicted"/>
<evidence type="ECO:0000313" key="1">
    <source>
        <dbReference type="EMBL" id="KKK70754.1"/>
    </source>
</evidence>
<protein>
    <submittedName>
        <fullName evidence="1">Uncharacterized protein</fullName>
    </submittedName>
</protein>
<accession>A0A0F8ZWE6</accession>
<dbReference type="EMBL" id="LAZR01058040">
    <property type="protein sequence ID" value="KKK70754.1"/>
    <property type="molecule type" value="Genomic_DNA"/>
</dbReference>